<sequence>MKQKSNSELQSARQLVDTVAMTVKLKQKSLLNKAKYRADSKSRKHSKVFLKGILTDRKEIWQCYLLIAILNFFLFVLCGKKRKYYIGDFQEKDMTSPAKACHDLNMAKNCKENTAKILSADLDVANMRPFLHPITKNDVYILLDPSHMLKLVRNTLGSKQSIWHPTDGFIEWKFIERLEKPQNAHNLLAGTKLRRAHIEWYWQKIKDLKHPDFQGTEATAKFLRIFNDIFDLFNARNLLGRGFKRPQSLTSQAEFSIFMEKAELYIEDLKTAPNGLPILESNQRTGVLGFLICLHSISSLFKNLIKIPIGTMSFLMTCKFSQDHLEMFFSAIRRKGGYNNNNPTCKQFQAAYIRFHVDIISGGNENCIALDDSSILEISSAINVYRKFSK</sequence>
<protein>
    <submittedName>
        <fullName evidence="4">DNA transposase THAP9 like protein</fullName>
    </submittedName>
</protein>
<dbReference type="AlphaFoldDB" id="A0A8T0EXR2"/>
<dbReference type="InterPro" id="IPR048367">
    <property type="entry name" value="TNP-like_RNaseH_C"/>
</dbReference>
<proteinExistence type="predicted"/>
<evidence type="ECO:0000259" key="3">
    <source>
        <dbReference type="Pfam" id="PF21789"/>
    </source>
</evidence>
<dbReference type="PANTHER" id="PTHR47577:SF2">
    <property type="entry name" value="THAP DOMAIN CONTAINING 9"/>
    <property type="match status" value="1"/>
</dbReference>
<comment type="caution">
    <text evidence="4">The sequence shown here is derived from an EMBL/GenBank/DDBJ whole genome shotgun (WGS) entry which is preliminary data.</text>
</comment>
<accession>A0A8T0EXR2</accession>
<keyword evidence="1" id="KW-1133">Transmembrane helix</keyword>
<evidence type="ECO:0000313" key="4">
    <source>
        <dbReference type="EMBL" id="KAF8782474.1"/>
    </source>
</evidence>
<keyword evidence="1" id="KW-0812">Transmembrane</keyword>
<keyword evidence="1" id="KW-0472">Membrane</keyword>
<dbReference type="EMBL" id="JABXBU010001863">
    <property type="protein sequence ID" value="KAF8782474.1"/>
    <property type="molecule type" value="Genomic_DNA"/>
</dbReference>
<feature type="transmembrane region" description="Helical" evidence="1">
    <location>
        <begin position="59"/>
        <end position="78"/>
    </location>
</feature>
<dbReference type="PANTHER" id="PTHR47577">
    <property type="entry name" value="THAP DOMAIN-CONTAINING PROTEIN 6"/>
    <property type="match status" value="1"/>
</dbReference>
<reference evidence="4" key="1">
    <citation type="journal article" date="2020" name="bioRxiv">
        <title>Chromosome-level reference genome of the European wasp spider Argiope bruennichi: a resource for studies on range expansion and evolutionary adaptation.</title>
        <authorList>
            <person name="Sheffer M.M."/>
            <person name="Hoppe A."/>
            <person name="Krehenwinkel H."/>
            <person name="Uhl G."/>
            <person name="Kuss A.W."/>
            <person name="Jensen L."/>
            <person name="Jensen C."/>
            <person name="Gillespie R.G."/>
            <person name="Hoff K.J."/>
            <person name="Prost S."/>
        </authorList>
    </citation>
    <scope>NUCLEOTIDE SEQUENCE</scope>
</reference>
<evidence type="ECO:0000313" key="5">
    <source>
        <dbReference type="Proteomes" id="UP000807504"/>
    </source>
</evidence>
<gene>
    <name evidence="4" type="ORF">HNY73_012756</name>
</gene>
<dbReference type="Proteomes" id="UP000807504">
    <property type="component" value="Unassembled WGS sequence"/>
</dbReference>
<dbReference type="InterPro" id="IPR048366">
    <property type="entry name" value="TNP-like_GBD"/>
</dbReference>
<reference evidence="4" key="2">
    <citation type="submission" date="2020-06" db="EMBL/GenBank/DDBJ databases">
        <authorList>
            <person name="Sheffer M."/>
        </authorList>
    </citation>
    <scope>NUCLEOTIDE SEQUENCE</scope>
</reference>
<evidence type="ECO:0000259" key="2">
    <source>
        <dbReference type="Pfam" id="PF21788"/>
    </source>
</evidence>
<dbReference type="Pfam" id="PF21789">
    <property type="entry name" value="TNP-like_RNaseH_C"/>
    <property type="match status" value="1"/>
</dbReference>
<keyword evidence="5" id="KW-1185">Reference proteome</keyword>
<organism evidence="4 5">
    <name type="scientific">Argiope bruennichi</name>
    <name type="common">Wasp spider</name>
    <name type="synonym">Aranea bruennichi</name>
    <dbReference type="NCBI Taxonomy" id="94029"/>
    <lineage>
        <taxon>Eukaryota</taxon>
        <taxon>Metazoa</taxon>
        <taxon>Ecdysozoa</taxon>
        <taxon>Arthropoda</taxon>
        <taxon>Chelicerata</taxon>
        <taxon>Arachnida</taxon>
        <taxon>Araneae</taxon>
        <taxon>Araneomorphae</taxon>
        <taxon>Entelegynae</taxon>
        <taxon>Araneoidea</taxon>
        <taxon>Araneidae</taxon>
        <taxon>Argiope</taxon>
    </lineage>
</organism>
<evidence type="ECO:0000256" key="1">
    <source>
        <dbReference type="SAM" id="Phobius"/>
    </source>
</evidence>
<feature type="domain" description="Transposable element P transposase-like RNase H C-terminal" evidence="3">
    <location>
        <begin position="318"/>
        <end position="352"/>
    </location>
</feature>
<dbReference type="Pfam" id="PF21788">
    <property type="entry name" value="TNP-like_GBD"/>
    <property type="match status" value="1"/>
</dbReference>
<name>A0A8T0EXR2_ARGBR</name>
<feature type="domain" description="Transposable element P transposase-like GTP-binding insertion" evidence="2">
    <location>
        <begin position="146"/>
        <end position="206"/>
    </location>
</feature>